<feature type="chain" id="PRO_5043879270" evidence="1">
    <location>
        <begin position="22"/>
        <end position="184"/>
    </location>
</feature>
<dbReference type="PANTHER" id="PTHR37530:SF1">
    <property type="entry name" value="OUTER MEMBRANE PROTEIN SLP"/>
    <property type="match status" value="1"/>
</dbReference>
<accession>A0AAW4L076</accession>
<keyword evidence="2" id="KW-0449">Lipoprotein</keyword>
<reference evidence="2 3" key="1">
    <citation type="submission" date="2021-05" db="EMBL/GenBank/DDBJ databases">
        <title>The draft genome of Geobacter pelophilus DSM 12255.</title>
        <authorList>
            <person name="Xu Z."/>
            <person name="Masuda Y."/>
            <person name="Itoh H."/>
            <person name="Senoo K."/>
        </authorList>
    </citation>
    <scope>NUCLEOTIDE SEQUENCE [LARGE SCALE GENOMIC DNA]</scope>
    <source>
        <strain evidence="2 3">DSM 12255</strain>
    </source>
</reference>
<dbReference type="Proteomes" id="UP000811899">
    <property type="component" value="Unassembled WGS sequence"/>
</dbReference>
<keyword evidence="3" id="KW-1185">Reference proteome</keyword>
<dbReference type="InterPro" id="IPR004658">
    <property type="entry name" value="OMP_Slp"/>
</dbReference>
<gene>
    <name evidence="2" type="ORF">KI809_09125</name>
</gene>
<comment type="caution">
    <text evidence="2">The sequence shown here is derived from an EMBL/GenBank/DDBJ whole genome shotgun (WGS) entry which is preliminary data.</text>
</comment>
<dbReference type="PANTHER" id="PTHR37530">
    <property type="entry name" value="OUTER MEMBRANE PROTEIN SLP"/>
    <property type="match status" value="1"/>
</dbReference>
<keyword evidence="1" id="KW-0732">Signal</keyword>
<feature type="signal peptide" evidence="1">
    <location>
        <begin position="1"/>
        <end position="21"/>
    </location>
</feature>
<evidence type="ECO:0000313" key="2">
    <source>
        <dbReference type="EMBL" id="MBT0664459.1"/>
    </source>
</evidence>
<dbReference type="EMBL" id="JAHCVJ010000003">
    <property type="protein sequence ID" value="MBT0664459.1"/>
    <property type="molecule type" value="Genomic_DNA"/>
</dbReference>
<dbReference type="RefSeq" id="WP_214171234.1">
    <property type="nucleotide sequence ID" value="NZ_JAHCVJ010000003.1"/>
</dbReference>
<dbReference type="Pfam" id="PF03843">
    <property type="entry name" value="Slp"/>
    <property type="match status" value="1"/>
</dbReference>
<protein>
    <submittedName>
        <fullName evidence="2">Slp family lipoprotein</fullName>
    </submittedName>
</protein>
<name>A0AAW4L076_9BACT</name>
<evidence type="ECO:0000256" key="1">
    <source>
        <dbReference type="SAM" id="SignalP"/>
    </source>
</evidence>
<organism evidence="2 3">
    <name type="scientific">Geoanaerobacter pelophilus</name>
    <dbReference type="NCBI Taxonomy" id="60036"/>
    <lineage>
        <taxon>Bacteria</taxon>
        <taxon>Pseudomonadati</taxon>
        <taxon>Thermodesulfobacteriota</taxon>
        <taxon>Desulfuromonadia</taxon>
        <taxon>Geobacterales</taxon>
        <taxon>Geobacteraceae</taxon>
        <taxon>Geoanaerobacter</taxon>
    </lineage>
</organism>
<dbReference type="PIRSF" id="PIRSF004982">
    <property type="entry name" value="SlP"/>
    <property type="match status" value="1"/>
</dbReference>
<sequence length="184" mass="20301">MKTSIALIAISIALLSGCVHVMDNSDPTLQVSPISYEELRDKPLAQLGKIVMFGGIIANVSNSTQGGEIEVLQYKLDDDGYPDDTQVSSGRFLATSPTLLDANSYPKGAQVTIVGEVKAERQVKTKWQTTHLPVIAIRQIHAWIPEEEKKMPFLIPGTTRVDPYYYGHDTPLPKRPLGIKTDIR</sequence>
<evidence type="ECO:0000313" key="3">
    <source>
        <dbReference type="Proteomes" id="UP000811899"/>
    </source>
</evidence>
<dbReference type="AlphaFoldDB" id="A0AAW4L076"/>
<proteinExistence type="predicted"/>
<dbReference type="PROSITE" id="PS51257">
    <property type="entry name" value="PROKAR_LIPOPROTEIN"/>
    <property type="match status" value="1"/>
</dbReference>
<dbReference type="GO" id="GO:0019867">
    <property type="term" value="C:outer membrane"/>
    <property type="evidence" value="ECO:0007669"/>
    <property type="project" value="InterPro"/>
</dbReference>